<proteinExistence type="predicted"/>
<evidence type="ECO:0000313" key="1">
    <source>
        <dbReference type="EMBL" id="CAG8486991.1"/>
    </source>
</evidence>
<feature type="non-terminal residue" evidence="1">
    <location>
        <position position="1"/>
    </location>
</feature>
<gene>
    <name evidence="1" type="ORF">DHETER_LOCUS2389</name>
</gene>
<evidence type="ECO:0000313" key="2">
    <source>
        <dbReference type="Proteomes" id="UP000789702"/>
    </source>
</evidence>
<accession>A0ACA9KS11</accession>
<reference evidence="1" key="1">
    <citation type="submission" date="2021-06" db="EMBL/GenBank/DDBJ databases">
        <authorList>
            <person name="Kallberg Y."/>
            <person name="Tangrot J."/>
            <person name="Rosling A."/>
        </authorList>
    </citation>
    <scope>NUCLEOTIDE SEQUENCE</scope>
    <source>
        <strain evidence="1">IL203A</strain>
    </source>
</reference>
<comment type="caution">
    <text evidence="1">The sequence shown here is derived from an EMBL/GenBank/DDBJ whole genome shotgun (WGS) entry which is preliminary data.</text>
</comment>
<organism evidence="1 2">
    <name type="scientific">Dentiscutata heterogama</name>
    <dbReference type="NCBI Taxonomy" id="1316150"/>
    <lineage>
        <taxon>Eukaryota</taxon>
        <taxon>Fungi</taxon>
        <taxon>Fungi incertae sedis</taxon>
        <taxon>Mucoromycota</taxon>
        <taxon>Glomeromycotina</taxon>
        <taxon>Glomeromycetes</taxon>
        <taxon>Diversisporales</taxon>
        <taxon>Gigasporaceae</taxon>
        <taxon>Dentiscutata</taxon>
    </lineage>
</organism>
<keyword evidence="2" id="KW-1185">Reference proteome</keyword>
<dbReference type="Proteomes" id="UP000789702">
    <property type="component" value="Unassembled WGS sequence"/>
</dbReference>
<sequence>EINVLADTNNCNTNRANDPCVMANASLRPCGSSVPKPSTTSSTTELHINTCMASTSGSDVHVRDLSDYKKDCTNLGAVFDENAGSSSNFVLIIVFVIIAIIAVAIVASLVICQLCRRKRQKNQNAAAAFNEIILPDSHYTGAQNRYSIPQSNVGYSSAPPPRYY</sequence>
<dbReference type="EMBL" id="CAJVPU010001717">
    <property type="protein sequence ID" value="CAG8486991.1"/>
    <property type="molecule type" value="Genomic_DNA"/>
</dbReference>
<protein>
    <submittedName>
        <fullName evidence="1">5199_t:CDS:1</fullName>
    </submittedName>
</protein>
<name>A0ACA9KS11_9GLOM</name>